<proteinExistence type="predicted"/>
<dbReference type="InterPro" id="IPR057670">
    <property type="entry name" value="SH3_retrovirus"/>
</dbReference>
<feature type="domain" description="Retroviral polymerase SH3-like" evidence="1">
    <location>
        <begin position="26"/>
        <end position="86"/>
    </location>
</feature>
<dbReference type="AlphaFoldDB" id="A0A0D0DVW0"/>
<dbReference type="InParanoid" id="A0A0D0DVW0"/>
<evidence type="ECO:0000313" key="3">
    <source>
        <dbReference type="Proteomes" id="UP000054538"/>
    </source>
</evidence>
<organism evidence="2 3">
    <name type="scientific">Paxillus rubicundulus Ve08.2h10</name>
    <dbReference type="NCBI Taxonomy" id="930991"/>
    <lineage>
        <taxon>Eukaryota</taxon>
        <taxon>Fungi</taxon>
        <taxon>Dikarya</taxon>
        <taxon>Basidiomycota</taxon>
        <taxon>Agaricomycotina</taxon>
        <taxon>Agaricomycetes</taxon>
        <taxon>Agaricomycetidae</taxon>
        <taxon>Boletales</taxon>
        <taxon>Paxilineae</taxon>
        <taxon>Paxillaceae</taxon>
        <taxon>Paxillus</taxon>
    </lineage>
</organism>
<sequence length="100" mass="11589">MLHGENPYQTLFHQYIDPTIFCPFGCPTYAHVLKELEQCGEKFSSPRQKCIMISYTYGQQAYKLLDSECQTIISSWYVTFDKTRTISAHNLALWSVPTVE</sequence>
<reference evidence="2 3" key="1">
    <citation type="submission" date="2014-04" db="EMBL/GenBank/DDBJ databases">
        <authorList>
            <consortium name="DOE Joint Genome Institute"/>
            <person name="Kuo A."/>
            <person name="Kohler A."/>
            <person name="Jargeat P."/>
            <person name="Nagy L.G."/>
            <person name="Floudas D."/>
            <person name="Copeland A."/>
            <person name="Barry K.W."/>
            <person name="Cichocki N."/>
            <person name="Veneault-Fourrey C."/>
            <person name="LaButti K."/>
            <person name="Lindquist E.A."/>
            <person name="Lipzen A."/>
            <person name="Lundell T."/>
            <person name="Morin E."/>
            <person name="Murat C."/>
            <person name="Sun H."/>
            <person name="Tunlid A."/>
            <person name="Henrissat B."/>
            <person name="Grigoriev I.V."/>
            <person name="Hibbett D.S."/>
            <person name="Martin F."/>
            <person name="Nordberg H.P."/>
            <person name="Cantor M.N."/>
            <person name="Hua S.X."/>
        </authorList>
    </citation>
    <scope>NUCLEOTIDE SEQUENCE [LARGE SCALE GENOMIC DNA]</scope>
    <source>
        <strain evidence="2 3">Ve08.2h10</strain>
    </source>
</reference>
<evidence type="ECO:0000259" key="1">
    <source>
        <dbReference type="Pfam" id="PF25597"/>
    </source>
</evidence>
<reference evidence="3" key="2">
    <citation type="submission" date="2015-01" db="EMBL/GenBank/DDBJ databases">
        <title>Evolutionary Origins and Diversification of the Mycorrhizal Mutualists.</title>
        <authorList>
            <consortium name="DOE Joint Genome Institute"/>
            <consortium name="Mycorrhizal Genomics Consortium"/>
            <person name="Kohler A."/>
            <person name="Kuo A."/>
            <person name="Nagy L.G."/>
            <person name="Floudas D."/>
            <person name="Copeland A."/>
            <person name="Barry K.W."/>
            <person name="Cichocki N."/>
            <person name="Veneault-Fourrey C."/>
            <person name="LaButti K."/>
            <person name="Lindquist E.A."/>
            <person name="Lipzen A."/>
            <person name="Lundell T."/>
            <person name="Morin E."/>
            <person name="Murat C."/>
            <person name="Riley R."/>
            <person name="Ohm R."/>
            <person name="Sun H."/>
            <person name="Tunlid A."/>
            <person name="Henrissat B."/>
            <person name="Grigoriev I.V."/>
            <person name="Hibbett D.S."/>
            <person name="Martin F."/>
        </authorList>
    </citation>
    <scope>NUCLEOTIDE SEQUENCE [LARGE SCALE GENOMIC DNA]</scope>
    <source>
        <strain evidence="3">Ve08.2h10</strain>
    </source>
</reference>
<accession>A0A0D0DVW0</accession>
<dbReference type="HOGENOM" id="CLU_085149_1_2_1"/>
<name>A0A0D0DVW0_9AGAM</name>
<gene>
    <name evidence="2" type="ORF">PAXRUDRAFT_144321</name>
</gene>
<evidence type="ECO:0000313" key="2">
    <source>
        <dbReference type="EMBL" id="KIK93776.1"/>
    </source>
</evidence>
<protein>
    <recommendedName>
        <fullName evidence="1">Retroviral polymerase SH3-like domain-containing protein</fullName>
    </recommendedName>
</protein>
<keyword evidence="3" id="KW-1185">Reference proteome</keyword>
<dbReference type="OrthoDB" id="10384672at2759"/>
<dbReference type="Pfam" id="PF25597">
    <property type="entry name" value="SH3_retrovirus"/>
    <property type="match status" value="1"/>
</dbReference>
<dbReference type="EMBL" id="KN825156">
    <property type="protein sequence ID" value="KIK93776.1"/>
    <property type="molecule type" value="Genomic_DNA"/>
</dbReference>
<dbReference type="Proteomes" id="UP000054538">
    <property type="component" value="Unassembled WGS sequence"/>
</dbReference>